<evidence type="ECO:0000313" key="2">
    <source>
        <dbReference type="EMBL" id="EAZ88570.1"/>
    </source>
</evidence>
<dbReference type="EMBL" id="AAXW01000076">
    <property type="protein sequence ID" value="EAZ88570.1"/>
    <property type="molecule type" value="Genomic_DNA"/>
</dbReference>
<evidence type="ECO:0000313" key="3">
    <source>
        <dbReference type="Proteomes" id="UP000003781"/>
    </source>
</evidence>
<gene>
    <name evidence="2" type="ORF">CY0110_21612</name>
</gene>
<dbReference type="AlphaFoldDB" id="A3IY87"/>
<comment type="caution">
    <text evidence="2">The sequence shown here is derived from an EMBL/GenBank/DDBJ whole genome shotgun (WGS) entry which is preliminary data.</text>
</comment>
<dbReference type="OrthoDB" id="582348at2"/>
<name>A3IY87_9CHRO</name>
<organism evidence="2 3">
    <name type="scientific">Crocosphaera chwakensis CCY0110</name>
    <dbReference type="NCBI Taxonomy" id="391612"/>
    <lineage>
        <taxon>Bacteria</taxon>
        <taxon>Bacillati</taxon>
        <taxon>Cyanobacteriota</taxon>
        <taxon>Cyanophyceae</taxon>
        <taxon>Oscillatoriophycideae</taxon>
        <taxon>Chroococcales</taxon>
        <taxon>Aphanothecaceae</taxon>
        <taxon>Crocosphaera</taxon>
        <taxon>Crocosphaera chwakensis</taxon>
    </lineage>
</organism>
<protein>
    <submittedName>
        <fullName evidence="2">Uncharacterized protein</fullName>
    </submittedName>
</protein>
<keyword evidence="1" id="KW-0732">Signal</keyword>
<keyword evidence="3" id="KW-1185">Reference proteome</keyword>
<evidence type="ECO:0000256" key="1">
    <source>
        <dbReference type="SAM" id="SignalP"/>
    </source>
</evidence>
<reference evidence="2 3" key="1">
    <citation type="submission" date="2007-03" db="EMBL/GenBank/DDBJ databases">
        <authorList>
            <person name="Stal L."/>
            <person name="Ferriera S."/>
            <person name="Johnson J."/>
            <person name="Kravitz S."/>
            <person name="Beeson K."/>
            <person name="Sutton G."/>
            <person name="Rogers Y.-H."/>
            <person name="Friedman R."/>
            <person name="Frazier M."/>
            <person name="Venter J.C."/>
        </authorList>
    </citation>
    <scope>NUCLEOTIDE SEQUENCE [LARGE SCALE GENOMIC DNA]</scope>
    <source>
        <strain evidence="2 3">CCY0110</strain>
    </source>
</reference>
<dbReference type="RefSeq" id="WP_008278351.1">
    <property type="nucleotide sequence ID" value="NZ_AAXW01000076.1"/>
</dbReference>
<accession>A3IY87</accession>
<feature type="chain" id="PRO_5002654262" evidence="1">
    <location>
        <begin position="31"/>
        <end position="112"/>
    </location>
</feature>
<dbReference type="Proteomes" id="UP000003781">
    <property type="component" value="Unassembled WGS sequence"/>
</dbReference>
<proteinExistence type="predicted"/>
<feature type="signal peptide" evidence="1">
    <location>
        <begin position="1"/>
        <end position="30"/>
    </location>
</feature>
<sequence>MANNRTRNFKCLLGFLALTSAAALTPVAEAKPTIPTQTLLNRSGLQIESTTSTTPREATFKPSLETIKPNIGRAANDGSCDGTCNGLCSKKPTETFTNRANPINHSIRQFQQ</sequence>